<sequence>MDNGNPKNPNVIPSKTIFLYFQLTAHQLNIFQPNISGTHTSDILCGTEKRFINTPDPKETPEIVKKTIEILPHTDGNILKSELYKICNVNREKVMKIRNGEGALVPISFLADPNVPDRYFQIDITNISYVDRPAASLLQDAYVDAVQQKIRTLESRIAQSELLLPQLEWRRQAYMEDTVNGLMYKVGFLNRRFDELLPQFSAKHPETMA</sequence>
<name>A0A9N9T7I8_DIABA</name>
<dbReference type="Proteomes" id="UP001153709">
    <property type="component" value="Chromosome 7"/>
</dbReference>
<keyword evidence="2" id="KW-1185">Reference proteome</keyword>
<dbReference type="AlphaFoldDB" id="A0A9N9T7I8"/>
<dbReference type="EMBL" id="OU898282">
    <property type="protein sequence ID" value="CAG9838066.1"/>
    <property type="molecule type" value="Genomic_DNA"/>
</dbReference>
<evidence type="ECO:0000313" key="2">
    <source>
        <dbReference type="Proteomes" id="UP001153709"/>
    </source>
</evidence>
<accession>A0A9N9T7I8</accession>
<organism evidence="1 2">
    <name type="scientific">Diabrotica balteata</name>
    <name type="common">Banded cucumber beetle</name>
    <dbReference type="NCBI Taxonomy" id="107213"/>
    <lineage>
        <taxon>Eukaryota</taxon>
        <taxon>Metazoa</taxon>
        <taxon>Ecdysozoa</taxon>
        <taxon>Arthropoda</taxon>
        <taxon>Hexapoda</taxon>
        <taxon>Insecta</taxon>
        <taxon>Pterygota</taxon>
        <taxon>Neoptera</taxon>
        <taxon>Endopterygota</taxon>
        <taxon>Coleoptera</taxon>
        <taxon>Polyphaga</taxon>
        <taxon>Cucujiformia</taxon>
        <taxon>Chrysomeloidea</taxon>
        <taxon>Chrysomelidae</taxon>
        <taxon>Galerucinae</taxon>
        <taxon>Diabroticina</taxon>
        <taxon>Diabroticites</taxon>
        <taxon>Diabrotica</taxon>
    </lineage>
</organism>
<proteinExistence type="predicted"/>
<protein>
    <submittedName>
        <fullName evidence="1">Uncharacterized protein</fullName>
    </submittedName>
</protein>
<reference evidence="1" key="1">
    <citation type="submission" date="2022-01" db="EMBL/GenBank/DDBJ databases">
        <authorList>
            <person name="King R."/>
        </authorList>
    </citation>
    <scope>NUCLEOTIDE SEQUENCE</scope>
</reference>
<dbReference type="OrthoDB" id="7659889at2759"/>
<evidence type="ECO:0000313" key="1">
    <source>
        <dbReference type="EMBL" id="CAG9838066.1"/>
    </source>
</evidence>
<gene>
    <name evidence="1" type="ORF">DIABBA_LOCUS10997</name>
</gene>